<feature type="compositionally biased region" description="Basic and acidic residues" evidence="2">
    <location>
        <begin position="549"/>
        <end position="562"/>
    </location>
</feature>
<sequence>MVATRRSLPHPTALPLTSTTPTTPLDAKAKKALDKLNIDGLGGLIGDKSDRKEEENVEVYYWRGAAYAVTEDTKEEWVEGQPDRYKKRKRVTEGEGDEESNAKRMKVGGAESEAVKAKETGEVGTDMNETAENEDGHNGGVKLASTTAKTTGSSAAPEKMKKKSSGVGRKVSYLSSVTVGPEEAKQIAKKKTTKRARPDEDDADETEQQSPPSSIDTPTQPTSEPPQQKPSSSTLRAPSPEEIFLASSSPVAPTTRPPRPKPDYSYFGQPAKKKRRAPFGTKKRSKPAAAAPPPEEDESDSIDFNDYARAGGHQTFSCVQAQRRIESQQRAAVAAGYTVLAFEESSQLPNPCVAILEERRLKKEAERKVKELTVEIFKHNARVAELYGDYEGVVLKTGLDGLLRIVGPLPPPKAFVAQATAPSPPTTQPPATQIKHSTAAAPPLNDETPLTSSSPLRSTDSTPPTSSGSARHDSAASLTSEVEIITSPRPAPAPVLEKTNKAGHTLRWSIGPALAAGGGGDGGLSGQCAGGAAGEGLESVLGDRQRAENAIKTGRLEGESHSARRRRVRREKAVLEGWRAEQGSPR</sequence>
<comment type="caution">
    <text evidence="3">The sequence shown here is derived from an EMBL/GenBank/DDBJ whole genome shotgun (WGS) entry which is preliminary data.</text>
</comment>
<feature type="region of interest" description="Disordered" evidence="2">
    <location>
        <begin position="1"/>
        <end position="25"/>
    </location>
</feature>
<reference evidence="3" key="1">
    <citation type="submission" date="2023-04" db="EMBL/GenBank/DDBJ databases">
        <title>Black Yeasts Isolated from many extreme environments.</title>
        <authorList>
            <person name="Coleine C."/>
            <person name="Stajich J.E."/>
            <person name="Selbmann L."/>
        </authorList>
    </citation>
    <scope>NUCLEOTIDE SEQUENCE</scope>
    <source>
        <strain evidence="3">CCFEE 5312</strain>
    </source>
</reference>
<keyword evidence="4" id="KW-1185">Reference proteome</keyword>
<dbReference type="EMBL" id="JAWDJX010000033">
    <property type="protein sequence ID" value="KAK3050275.1"/>
    <property type="molecule type" value="Genomic_DNA"/>
</dbReference>
<gene>
    <name evidence="3" type="ORF">LTR09_008424</name>
</gene>
<feature type="coiled-coil region" evidence="1">
    <location>
        <begin position="355"/>
        <end position="382"/>
    </location>
</feature>
<feature type="region of interest" description="Disordered" evidence="2">
    <location>
        <begin position="549"/>
        <end position="586"/>
    </location>
</feature>
<evidence type="ECO:0000313" key="4">
    <source>
        <dbReference type="Proteomes" id="UP001271007"/>
    </source>
</evidence>
<feature type="compositionally biased region" description="Low complexity" evidence="2">
    <location>
        <begin position="144"/>
        <end position="156"/>
    </location>
</feature>
<feature type="compositionally biased region" description="Basic residues" evidence="2">
    <location>
        <begin position="271"/>
        <end position="286"/>
    </location>
</feature>
<feature type="compositionally biased region" description="Low complexity" evidence="2">
    <location>
        <begin position="9"/>
        <end position="25"/>
    </location>
</feature>
<organism evidence="3 4">
    <name type="scientific">Extremus antarcticus</name>
    <dbReference type="NCBI Taxonomy" id="702011"/>
    <lineage>
        <taxon>Eukaryota</taxon>
        <taxon>Fungi</taxon>
        <taxon>Dikarya</taxon>
        <taxon>Ascomycota</taxon>
        <taxon>Pezizomycotina</taxon>
        <taxon>Dothideomycetes</taxon>
        <taxon>Dothideomycetidae</taxon>
        <taxon>Mycosphaerellales</taxon>
        <taxon>Extremaceae</taxon>
        <taxon>Extremus</taxon>
    </lineage>
</organism>
<dbReference type="Proteomes" id="UP001271007">
    <property type="component" value="Unassembled WGS sequence"/>
</dbReference>
<feature type="region of interest" description="Disordered" evidence="2">
    <location>
        <begin position="72"/>
        <end position="307"/>
    </location>
</feature>
<proteinExistence type="predicted"/>
<name>A0AAJ0GCD4_9PEZI</name>
<evidence type="ECO:0000313" key="3">
    <source>
        <dbReference type="EMBL" id="KAK3050275.1"/>
    </source>
</evidence>
<keyword evidence="1" id="KW-0175">Coiled coil</keyword>
<feature type="compositionally biased region" description="Low complexity" evidence="2">
    <location>
        <begin position="448"/>
        <end position="469"/>
    </location>
</feature>
<feature type="compositionally biased region" description="Acidic residues" evidence="2">
    <location>
        <begin position="294"/>
        <end position="303"/>
    </location>
</feature>
<evidence type="ECO:0000256" key="2">
    <source>
        <dbReference type="SAM" id="MobiDB-lite"/>
    </source>
</evidence>
<feature type="compositionally biased region" description="Basic and acidic residues" evidence="2">
    <location>
        <begin position="72"/>
        <end position="84"/>
    </location>
</feature>
<feature type="region of interest" description="Disordered" evidence="2">
    <location>
        <begin position="439"/>
        <end position="496"/>
    </location>
</feature>
<protein>
    <submittedName>
        <fullName evidence="3">Uncharacterized protein</fullName>
    </submittedName>
</protein>
<evidence type="ECO:0000256" key="1">
    <source>
        <dbReference type="SAM" id="Coils"/>
    </source>
</evidence>
<accession>A0AAJ0GCD4</accession>
<dbReference type="AlphaFoldDB" id="A0AAJ0GCD4"/>